<dbReference type="EMBL" id="PJNB01000001">
    <property type="protein sequence ID" value="PKW18597.1"/>
    <property type="molecule type" value="Genomic_DNA"/>
</dbReference>
<evidence type="ECO:0000313" key="2">
    <source>
        <dbReference type="EMBL" id="PKW18597.1"/>
    </source>
</evidence>
<name>A0A2N3Y6P3_SACSN</name>
<dbReference type="STRING" id="994479.GCA_000194155_04811"/>
<feature type="region of interest" description="Disordered" evidence="1">
    <location>
        <begin position="1"/>
        <end position="21"/>
    </location>
</feature>
<accession>A0A2N3Y6P3</accession>
<dbReference type="NCBIfam" id="TIGR04268">
    <property type="entry name" value="FxSxx-COOH"/>
    <property type="match status" value="1"/>
</dbReference>
<keyword evidence="3" id="KW-1185">Reference proteome</keyword>
<reference evidence="2" key="1">
    <citation type="submission" date="2017-12" db="EMBL/GenBank/DDBJ databases">
        <title>Sequencing the genomes of 1000 Actinobacteria strains.</title>
        <authorList>
            <person name="Klenk H.-P."/>
        </authorList>
    </citation>
    <scope>NUCLEOTIDE SEQUENCE [LARGE SCALE GENOMIC DNA]</scope>
    <source>
        <strain evidence="2">DSM 44228</strain>
    </source>
</reference>
<dbReference type="Proteomes" id="UP000233786">
    <property type="component" value="Unassembled WGS sequence"/>
</dbReference>
<comment type="caution">
    <text evidence="2">The sequence shown here is derived from an EMBL/GenBank/DDBJ whole genome shotgun (WGS) entry which is preliminary data.</text>
</comment>
<dbReference type="AlphaFoldDB" id="A0A2N3Y6P3"/>
<evidence type="ECO:0000313" key="3">
    <source>
        <dbReference type="Proteomes" id="UP000233786"/>
    </source>
</evidence>
<dbReference type="OrthoDB" id="156379at2070"/>
<organism evidence="2 3">
    <name type="scientific">Saccharopolyspora spinosa</name>
    <dbReference type="NCBI Taxonomy" id="60894"/>
    <lineage>
        <taxon>Bacteria</taxon>
        <taxon>Bacillati</taxon>
        <taxon>Actinomycetota</taxon>
        <taxon>Actinomycetes</taxon>
        <taxon>Pseudonocardiales</taxon>
        <taxon>Pseudonocardiaceae</taxon>
        <taxon>Saccharopolyspora</taxon>
    </lineage>
</organism>
<evidence type="ECO:0000256" key="1">
    <source>
        <dbReference type="SAM" id="MobiDB-lite"/>
    </source>
</evidence>
<gene>
    <name evidence="2" type="ORF">A8926_6699</name>
</gene>
<dbReference type="InterPro" id="IPR026334">
    <property type="entry name" value="FxSxx-COOH"/>
</dbReference>
<sequence>MYDGHMNGDAPESEPDSGLIDLTGMPLDRLRLLDDSVLSHAIRRKLRELDDAPQLLAAFDNSISSN</sequence>
<proteinExistence type="predicted"/>
<protein>
    <submittedName>
        <fullName evidence="2">FXSXX-COOH protein</fullName>
    </submittedName>
</protein>